<dbReference type="Pfam" id="PF10551">
    <property type="entry name" value="MULE"/>
    <property type="match status" value="1"/>
</dbReference>
<name>A0A2K2DML3_BRADI</name>
<dbReference type="InParanoid" id="A0A2K2DML3"/>
<sequence length="383" mass="45004">MTLKYTCRTSLLLHLSQVVRKSGLTHAVQGKKPRKKNTIEITDCQAKMVVTLKEGDRWIVTSFEMQHNHALSPPGEAKYLRSHKHMTDHEKLLIRTLNSVKLPTRKIMTILAVIRGGLSAVPFTKKDVSNYKTAIRNETNQNDMMMVLDYFRKRQMQDPQFYYAFKVGDESKVENIFWVDGNSRRFYQLYGDCISFDTTYRTNMYNLPFAPFVGVTGHANNCLFACAILQNETIDTFTWLFQEFLLCMGGKMPQTIITDQDVAMKHAIPKVFKKTTHRNCLFHIKKKAEEKCARCFATKKMLHLEFNDVINRSQTEEEFESLWPAMLRKYNVEHIKYFQQMWEMRKQFVPVYFKKDFSPSYTRQQGVRAQMLYSKIMLDQHIA</sequence>
<dbReference type="Proteomes" id="UP000008810">
    <property type="component" value="Chromosome 1"/>
</dbReference>
<dbReference type="EMBL" id="CM000880">
    <property type="protein sequence ID" value="PNT75511.1"/>
    <property type="molecule type" value="Genomic_DNA"/>
</dbReference>
<dbReference type="AlphaFoldDB" id="A0A2K2DML3"/>
<dbReference type="STRING" id="15368.A0A2K2DML3"/>
<evidence type="ECO:0000259" key="1">
    <source>
        <dbReference type="Pfam" id="PF03101"/>
    </source>
</evidence>
<organism evidence="3">
    <name type="scientific">Brachypodium distachyon</name>
    <name type="common">Purple false brome</name>
    <name type="synonym">Trachynia distachya</name>
    <dbReference type="NCBI Taxonomy" id="15368"/>
    <lineage>
        <taxon>Eukaryota</taxon>
        <taxon>Viridiplantae</taxon>
        <taxon>Streptophyta</taxon>
        <taxon>Embryophyta</taxon>
        <taxon>Tracheophyta</taxon>
        <taxon>Spermatophyta</taxon>
        <taxon>Magnoliopsida</taxon>
        <taxon>Liliopsida</taxon>
        <taxon>Poales</taxon>
        <taxon>Poaceae</taxon>
        <taxon>BOP clade</taxon>
        <taxon>Pooideae</taxon>
        <taxon>Stipodae</taxon>
        <taxon>Brachypodieae</taxon>
        <taxon>Brachypodium</taxon>
    </lineage>
</organism>
<dbReference type="EnsemblPlants" id="PNT75511">
    <property type="protein sequence ID" value="PNT75511"/>
    <property type="gene ID" value="BRADI_1g33801v3"/>
</dbReference>
<feature type="domain" description="FAR1" evidence="1">
    <location>
        <begin position="18"/>
        <end position="72"/>
    </location>
</feature>
<reference evidence="3" key="2">
    <citation type="submission" date="2017-06" db="EMBL/GenBank/DDBJ databases">
        <title>WGS assembly of Brachypodium distachyon.</title>
        <authorList>
            <consortium name="The International Brachypodium Initiative"/>
            <person name="Lucas S."/>
            <person name="Harmon-Smith M."/>
            <person name="Lail K."/>
            <person name="Tice H."/>
            <person name="Grimwood J."/>
            <person name="Bruce D."/>
            <person name="Barry K."/>
            <person name="Shu S."/>
            <person name="Lindquist E."/>
            <person name="Wang M."/>
            <person name="Pitluck S."/>
            <person name="Vogel J.P."/>
            <person name="Garvin D.F."/>
            <person name="Mockler T.C."/>
            <person name="Schmutz J."/>
            <person name="Rokhsar D."/>
            <person name="Bevan M.W."/>
        </authorList>
    </citation>
    <scope>NUCLEOTIDE SEQUENCE</scope>
    <source>
        <strain evidence="3">Bd21</strain>
    </source>
</reference>
<evidence type="ECO:0000259" key="2">
    <source>
        <dbReference type="Pfam" id="PF10551"/>
    </source>
</evidence>
<evidence type="ECO:0000313" key="3">
    <source>
        <dbReference type="EMBL" id="PNT75511.1"/>
    </source>
</evidence>
<gene>
    <name evidence="3" type="ORF">BRADI_1g33801v3</name>
</gene>
<dbReference type="Gramene" id="PNT75511">
    <property type="protein sequence ID" value="PNT75511"/>
    <property type="gene ID" value="BRADI_1g33801v3"/>
</dbReference>
<accession>A0A2K2DML3</accession>
<dbReference type="OrthoDB" id="687512at2759"/>
<keyword evidence="5" id="KW-1185">Reference proteome</keyword>
<dbReference type="PANTHER" id="PTHR47718:SF5">
    <property type="entry name" value="PROTEIN FAR1-RELATED SEQUENCE 8-LIKE"/>
    <property type="match status" value="1"/>
</dbReference>
<evidence type="ECO:0000313" key="5">
    <source>
        <dbReference type="Proteomes" id="UP000008810"/>
    </source>
</evidence>
<reference evidence="4" key="3">
    <citation type="submission" date="2018-08" db="UniProtKB">
        <authorList>
            <consortium name="EnsemblPlants"/>
        </authorList>
    </citation>
    <scope>IDENTIFICATION</scope>
    <source>
        <strain evidence="4">cv. Bd21</strain>
    </source>
</reference>
<dbReference type="FunCoup" id="A0A2K2DML3">
    <property type="interactions" value="244"/>
</dbReference>
<dbReference type="InterPro" id="IPR018289">
    <property type="entry name" value="MULE_transposase_dom"/>
</dbReference>
<dbReference type="InterPro" id="IPR004330">
    <property type="entry name" value="FAR1_DNA_bnd_dom"/>
</dbReference>
<evidence type="ECO:0000313" key="4">
    <source>
        <dbReference type="EnsemblPlants" id="PNT75511"/>
    </source>
</evidence>
<dbReference type="Pfam" id="PF03101">
    <property type="entry name" value="FAR1"/>
    <property type="match status" value="1"/>
</dbReference>
<reference evidence="3 4" key="1">
    <citation type="journal article" date="2010" name="Nature">
        <title>Genome sequencing and analysis of the model grass Brachypodium distachyon.</title>
        <authorList>
            <consortium name="International Brachypodium Initiative"/>
        </authorList>
    </citation>
    <scope>NUCLEOTIDE SEQUENCE [LARGE SCALE GENOMIC DNA]</scope>
    <source>
        <strain evidence="3 4">Bd21</strain>
    </source>
</reference>
<proteinExistence type="predicted"/>
<dbReference type="PANTHER" id="PTHR47718">
    <property type="entry name" value="OS01G0519700 PROTEIN"/>
    <property type="match status" value="1"/>
</dbReference>
<protein>
    <submittedName>
        <fullName evidence="3 4">Uncharacterized protein</fullName>
    </submittedName>
</protein>
<feature type="domain" description="MULE transposase" evidence="2">
    <location>
        <begin position="194"/>
        <end position="287"/>
    </location>
</feature>